<gene>
    <name evidence="1" type="ORF">ID875_25555</name>
</gene>
<accession>A0A927BM67</accession>
<dbReference type="AlphaFoldDB" id="A0A927BM67"/>
<proteinExistence type="predicted"/>
<dbReference type="EMBL" id="JACWUS010000012">
    <property type="protein sequence ID" value="MBD2830248.1"/>
    <property type="molecule type" value="Genomic_DNA"/>
</dbReference>
<organism evidence="1">
    <name type="scientific">Streptomyces globisporus</name>
    <dbReference type="NCBI Taxonomy" id="1908"/>
    <lineage>
        <taxon>Bacteria</taxon>
        <taxon>Bacillati</taxon>
        <taxon>Actinomycetota</taxon>
        <taxon>Actinomycetes</taxon>
        <taxon>Kitasatosporales</taxon>
        <taxon>Streptomycetaceae</taxon>
        <taxon>Streptomyces</taxon>
    </lineage>
</organism>
<name>A0A927BM67_STRGL</name>
<sequence length="68" mass="7542">MQDYGLSYAASDLLVDSHGRWYFVDCNPAGQYRWLENELPDLGITQALAQLLAGDSERPRRNGLTAAA</sequence>
<protein>
    <recommendedName>
        <fullName evidence="2">ATP-grasp domain-containing protein</fullName>
    </recommendedName>
</protein>
<comment type="caution">
    <text evidence="1">The sequence shown here is derived from an EMBL/GenBank/DDBJ whole genome shotgun (WGS) entry which is preliminary data.</text>
</comment>
<evidence type="ECO:0008006" key="2">
    <source>
        <dbReference type="Google" id="ProtNLM"/>
    </source>
</evidence>
<reference evidence="1" key="1">
    <citation type="journal article" date="2020" name="PLoS ONE">
        <title>Isolation and characterization of Streptomyces bacteriophages and Streptomyces strains encoding biosynthetic arsenals: Streptomyces strains and phages for antibiotic discovery.</title>
        <authorList>
            <person name="Montano E.T."/>
            <person name="Nideffer J.F."/>
            <person name="Brumage L."/>
            <person name="Erb M."/>
            <person name="Derman A.I."/>
            <person name="Davis J.P."/>
            <person name="Estrada E."/>
            <person name="Fu S."/>
            <person name="Le D."/>
            <person name="Vuppala A."/>
            <person name="Tran C."/>
            <person name="Luterstein E."/>
            <person name="Lakkaraju S."/>
            <person name="Panchagnula S."/>
            <person name="Ren C."/>
            <person name="Doan J."/>
            <person name="Tran S."/>
            <person name="Soriano J."/>
            <person name="Fujita Y."/>
            <person name="Gutala P."/>
            <person name="Fujii Q."/>
            <person name="Lee M."/>
            <person name="Bui A."/>
            <person name="Villarreal C."/>
            <person name="Shing S.R."/>
            <person name="Kim S."/>
            <person name="Freeman D."/>
            <person name="Racha V."/>
            <person name="Ho A."/>
            <person name="Kumar P."/>
            <person name="Falah K."/>
            <person name="Dawson T."/>
            <person name="Enustun E."/>
            <person name="Prichard A."/>
            <person name="Gomez A."/>
            <person name="Khanna K."/>
            <person name="Trigg S."/>
            <person name="Fernandez L."/>
            <person name="Pogliano K."/>
            <person name="Pogliano J."/>
        </authorList>
    </citation>
    <scope>NUCLEOTIDE SEQUENCE</scope>
    <source>
        <strain evidence="1">QF2</strain>
    </source>
</reference>
<evidence type="ECO:0000313" key="1">
    <source>
        <dbReference type="EMBL" id="MBD2830248.1"/>
    </source>
</evidence>
<dbReference type="Gene3D" id="3.30.470.20">
    <property type="entry name" value="ATP-grasp fold, B domain"/>
    <property type="match status" value="1"/>
</dbReference>